<feature type="domain" description="WSC" evidence="2">
    <location>
        <begin position="443"/>
        <end position="537"/>
    </location>
</feature>
<feature type="domain" description="WSC" evidence="2">
    <location>
        <begin position="745"/>
        <end position="840"/>
    </location>
</feature>
<dbReference type="AlphaFoldDB" id="A0A9P7VVY5"/>
<evidence type="ECO:0000256" key="1">
    <source>
        <dbReference type="ARBA" id="ARBA00022737"/>
    </source>
</evidence>
<comment type="caution">
    <text evidence="3">The sequence shown here is derived from an EMBL/GenBank/DDBJ whole genome shotgun (WGS) entry which is preliminary data.</text>
</comment>
<name>A0A9P7VVY5_9AGAR</name>
<evidence type="ECO:0000313" key="3">
    <source>
        <dbReference type="EMBL" id="KAG7447552.1"/>
    </source>
</evidence>
<dbReference type="InterPro" id="IPR005197">
    <property type="entry name" value="Glyco_hydro_71"/>
</dbReference>
<dbReference type="InterPro" id="IPR051589">
    <property type="entry name" value="Sialate-O-sulfotransferase"/>
</dbReference>
<dbReference type="GeneID" id="66104555"/>
<dbReference type="CDD" id="cd11577">
    <property type="entry name" value="GH71"/>
    <property type="match status" value="1"/>
</dbReference>
<keyword evidence="4" id="KW-1185">Reference proteome</keyword>
<dbReference type="Pfam" id="PF03659">
    <property type="entry name" value="Glyco_hydro_71"/>
    <property type="match status" value="1"/>
</dbReference>
<protein>
    <recommendedName>
        <fullName evidence="2">WSC domain-containing protein</fullName>
    </recommendedName>
</protein>
<dbReference type="GO" id="GO:0051118">
    <property type="term" value="F:glucan endo-1,3-alpha-glucosidase activity"/>
    <property type="evidence" value="ECO:0007669"/>
    <property type="project" value="InterPro"/>
</dbReference>
<dbReference type="InterPro" id="IPR002889">
    <property type="entry name" value="WSC_carb-bd"/>
</dbReference>
<dbReference type="PANTHER" id="PTHR45964">
    <property type="entry name" value="WSCD FAMILY MEMBER CG9164"/>
    <property type="match status" value="1"/>
</dbReference>
<evidence type="ECO:0000259" key="2">
    <source>
        <dbReference type="PROSITE" id="PS51212"/>
    </source>
</evidence>
<dbReference type="SMART" id="SM00321">
    <property type="entry name" value="WSC"/>
    <property type="match status" value="4"/>
</dbReference>
<dbReference type="Proteomes" id="UP000812287">
    <property type="component" value="Unassembled WGS sequence"/>
</dbReference>
<dbReference type="Pfam" id="PF01822">
    <property type="entry name" value="WSC"/>
    <property type="match status" value="4"/>
</dbReference>
<dbReference type="RefSeq" id="XP_043041052.1">
    <property type="nucleotide sequence ID" value="XM_043182259.1"/>
</dbReference>
<keyword evidence="1" id="KW-0677">Repeat</keyword>
<dbReference type="PROSITE" id="PS51212">
    <property type="entry name" value="WSC"/>
    <property type="match status" value="4"/>
</dbReference>
<dbReference type="OrthoDB" id="3257981at2759"/>
<sequence>MSSCIILLEVRVFGASTLTSLIHFRRCLPTDTYPYTQSDWADDISRISANSVDAIALNIGDDDWQLSQITDAYAAAVGTDLKLFISFDYTAFSCDVSKTISYINQFISHPNQFYYNGQVMVSSYSGDCLGASGWETIKSSTNAYLMPFIWGLESSFSSTWSFLDSWLCWGCAWPQGDYDKNTSDDEYYMGLLGTRYATTVSMWIFTHYSWTDKNFYLRGDDWLIANRWEQLISMRDQLTFVEMVTWNDYGESDYFGPFKGAQPDGTYWAEDFPHTAFYDLSQYYITAFKTGSYPAITQDVIYYWARPHPYAAIASADSLGQPTGWNWATDSLWALVFATSSASVTLQIGGSSETFSVSAGVTELSIPLDYGQITVSMVKNSQTVINTTPTDFTYIASPSQYNFNAYAGAAIATTASTSTSTSTSSTSTTATSTTAAATSTSTSWYSIGCIGEGTTGRALSGPSYVQSGLTPAICTSLCSDYDYAGMEYGDECYCGNSYTSNGASGALIDSSYCNVMCDGDSSQPCGGSYVLNLWGKGSSSSSSSTFSYYGCIAEGSSGRALTGASYTQSGMTTEVCQGLCAEYDYAGTEYAQECYCGNSMTENGASGAIVDSSECWVPCDGNSTEICGGSYHLSLYVKGTSPSSWTSQGCYTDSAERLLRGSLTTISGLTTDSCISSCSAAGYTMAATEYMYQCLCGDTLYTDGGAGSSASSSDCNMACDGDSTETCGGSYRVNLYTAPGTSVSGWTSQGCYTDSDERLLRGSLTTITGLTTDACISSCSAAGYTMAATEYMYQCLCGDTLYTDGGAGSSTSSSDCNMACDGDSTETCGGSYRANLYTASGTTLSKRDSASTFWTLWGLLI</sequence>
<dbReference type="Gene3D" id="3.20.20.80">
    <property type="entry name" value="Glycosidases"/>
    <property type="match status" value="1"/>
</dbReference>
<organism evidence="3 4">
    <name type="scientific">Guyanagaster necrorhizus</name>
    <dbReference type="NCBI Taxonomy" id="856835"/>
    <lineage>
        <taxon>Eukaryota</taxon>
        <taxon>Fungi</taxon>
        <taxon>Dikarya</taxon>
        <taxon>Basidiomycota</taxon>
        <taxon>Agaricomycotina</taxon>
        <taxon>Agaricomycetes</taxon>
        <taxon>Agaricomycetidae</taxon>
        <taxon>Agaricales</taxon>
        <taxon>Marasmiineae</taxon>
        <taxon>Physalacriaceae</taxon>
        <taxon>Guyanagaster</taxon>
    </lineage>
</organism>
<accession>A0A9P7VVY5</accession>
<evidence type="ECO:0000313" key="4">
    <source>
        <dbReference type="Proteomes" id="UP000812287"/>
    </source>
</evidence>
<proteinExistence type="predicted"/>
<feature type="domain" description="WSC" evidence="2">
    <location>
        <begin position="545"/>
        <end position="639"/>
    </location>
</feature>
<dbReference type="PANTHER" id="PTHR45964:SF5">
    <property type="entry name" value="WSCD FAMILY MEMBER CG9164"/>
    <property type="match status" value="1"/>
</dbReference>
<feature type="domain" description="WSC" evidence="2">
    <location>
        <begin position="644"/>
        <end position="739"/>
    </location>
</feature>
<dbReference type="EMBL" id="MU250531">
    <property type="protein sequence ID" value="KAG7447552.1"/>
    <property type="molecule type" value="Genomic_DNA"/>
</dbReference>
<gene>
    <name evidence="3" type="ORF">BT62DRAFT_781025</name>
</gene>
<reference evidence="3" key="1">
    <citation type="submission" date="2020-11" db="EMBL/GenBank/DDBJ databases">
        <title>Adaptations for nitrogen fixation in a non-lichenized fungal sporocarp promotes dispersal by wood-feeding termites.</title>
        <authorList>
            <consortium name="DOE Joint Genome Institute"/>
            <person name="Koch R.A."/>
            <person name="Yoon G."/>
            <person name="Arayal U."/>
            <person name="Lail K."/>
            <person name="Amirebrahimi M."/>
            <person name="Labutti K."/>
            <person name="Lipzen A."/>
            <person name="Riley R."/>
            <person name="Barry K."/>
            <person name="Henrissat B."/>
            <person name="Grigoriev I.V."/>
            <person name="Herr J.R."/>
            <person name="Aime M.C."/>
        </authorList>
    </citation>
    <scope>NUCLEOTIDE SEQUENCE</scope>
    <source>
        <strain evidence="3">MCA 3950</strain>
    </source>
</reference>